<protein>
    <submittedName>
        <fullName evidence="2">Uncharacterized protein</fullName>
    </submittedName>
</protein>
<comment type="caution">
    <text evidence="2">The sequence shown here is derived from an EMBL/GenBank/DDBJ whole genome shotgun (WGS) entry which is preliminary data.</text>
</comment>
<feature type="transmembrane region" description="Helical" evidence="1">
    <location>
        <begin position="47"/>
        <end position="64"/>
    </location>
</feature>
<name>A0A844CH36_9LACT</name>
<gene>
    <name evidence="2" type="ORF">GF867_12825</name>
</gene>
<dbReference type="RefSeq" id="WP_153833477.1">
    <property type="nucleotide sequence ID" value="NZ_WJQT01000030.1"/>
</dbReference>
<evidence type="ECO:0000313" key="2">
    <source>
        <dbReference type="EMBL" id="MRJ48430.1"/>
    </source>
</evidence>
<dbReference type="Proteomes" id="UP000440066">
    <property type="component" value="Unassembled WGS sequence"/>
</dbReference>
<sequence length="510" mass="57805">MKCHECHQLIEVKGKYCPYCGVPIEPKEKEAASRINKPIKNNHKHKGIFTMFLIVLLGAGFWAWQSDALSTIGFKQKVPKQVIAYPYQDAFGLNILNEDLEVVAQDVGAEVIGFTGPVSYVSRFNEYGVAVVRDQNYLFWLVNHQGEIISEGFNTINSSPFGISGPESSYGVSSSINGVHTASNDDKYFLINTTGDVLFETVGVILPFEGNDVTVLNDYSRSHNNGTERIASGVITDSGEIIIPVKYHYLSVVDNEHFIVKEWEYEDMYRLINRSGQTIIEIDTDTPPVVAHTDNDVFISATNYWGETTVFNINGESILRVPYTTNFSASENGKYLYPSYLEDNSQQYIIYTAEGETHFQGDKINDYHRVNNNNWLAFSDYSGFGYIDLETRESVQIPYEMNDSYFSFINGTNVGTITNNRGEHVFFNSRLEEIFLPETQLIGHFVQFEVNDIVYIYKNKGFYVLNKDGDILSENALYAFADEDSVYIQETNGKAYLLNKDTGKIIKEKK</sequence>
<evidence type="ECO:0000313" key="3">
    <source>
        <dbReference type="Proteomes" id="UP000440066"/>
    </source>
</evidence>
<dbReference type="SUPFAM" id="SSF69304">
    <property type="entry name" value="Tricorn protease N-terminal domain"/>
    <property type="match status" value="1"/>
</dbReference>
<organism evidence="2 3">
    <name type="scientific">Fundicoccus ignavus</name>
    <dbReference type="NCBI Taxonomy" id="2664442"/>
    <lineage>
        <taxon>Bacteria</taxon>
        <taxon>Bacillati</taxon>
        <taxon>Bacillota</taxon>
        <taxon>Bacilli</taxon>
        <taxon>Lactobacillales</taxon>
        <taxon>Aerococcaceae</taxon>
        <taxon>Fundicoccus</taxon>
    </lineage>
</organism>
<dbReference type="EMBL" id="WJQT01000030">
    <property type="protein sequence ID" value="MRJ48430.1"/>
    <property type="molecule type" value="Genomic_DNA"/>
</dbReference>
<keyword evidence="1" id="KW-0472">Membrane</keyword>
<keyword evidence="1" id="KW-0812">Transmembrane</keyword>
<proteinExistence type="predicted"/>
<dbReference type="AlphaFoldDB" id="A0A844CH36"/>
<keyword evidence="1" id="KW-1133">Transmembrane helix</keyword>
<evidence type="ECO:0000256" key="1">
    <source>
        <dbReference type="SAM" id="Phobius"/>
    </source>
</evidence>
<reference evidence="2 3" key="1">
    <citation type="submission" date="2019-11" db="EMBL/GenBank/DDBJ databases">
        <title>Characterisation of Fundicoccus ignavus gen. nov. sp. nov., a novel genus of the family Aerococcaceae from bulk tank milk.</title>
        <authorList>
            <person name="Siebert A."/>
            <person name="Huptas C."/>
            <person name="Wenning M."/>
            <person name="Scherer S."/>
            <person name="Doll E.V."/>
        </authorList>
    </citation>
    <scope>NUCLEOTIDE SEQUENCE [LARGE SCALE GENOMIC DNA]</scope>
    <source>
        <strain evidence="2 3">DSM 109652</strain>
    </source>
</reference>
<accession>A0A844CH36</accession>